<reference evidence="3" key="2">
    <citation type="submission" date="2020-09" db="EMBL/GenBank/DDBJ databases">
        <authorList>
            <person name="Sun Q."/>
            <person name="Zhou Y."/>
        </authorList>
    </citation>
    <scope>NUCLEOTIDE SEQUENCE</scope>
    <source>
        <strain evidence="3">CGMCC 4.3508</strain>
    </source>
</reference>
<proteinExistence type="predicted"/>
<gene>
    <name evidence="3" type="ORF">GCM10011588_72190</name>
</gene>
<comment type="caution">
    <text evidence="3">The sequence shown here is derived from an EMBL/GenBank/DDBJ whole genome shotgun (WGS) entry which is preliminary data.</text>
</comment>
<reference evidence="3" key="1">
    <citation type="journal article" date="2014" name="Int. J. Syst. Evol. Microbiol.">
        <title>Complete genome sequence of Corynebacterium casei LMG S-19264T (=DSM 44701T), isolated from a smear-ripened cheese.</title>
        <authorList>
            <consortium name="US DOE Joint Genome Institute (JGI-PGF)"/>
            <person name="Walter F."/>
            <person name="Albersmeier A."/>
            <person name="Kalinowski J."/>
            <person name="Ruckert C."/>
        </authorList>
    </citation>
    <scope>NUCLEOTIDE SEQUENCE</scope>
    <source>
        <strain evidence="3">CGMCC 4.3508</strain>
    </source>
</reference>
<feature type="transmembrane region" description="Helical" evidence="2">
    <location>
        <begin position="105"/>
        <end position="126"/>
    </location>
</feature>
<evidence type="ECO:0000256" key="2">
    <source>
        <dbReference type="SAM" id="Phobius"/>
    </source>
</evidence>
<accession>A0A917RZE7</accession>
<keyword evidence="2" id="KW-0472">Membrane</keyword>
<sequence length="130" mass="13797">MKPALTSADAPHSPSPETAARPGCGGTHMIRACRFLCDRVVITKHRKECERTRKVSDMARRITSRDRTARPRPIRVAGMEWGTAVLAVIACLVVAAGTAVLTGSIAAAVLATTVIALGLVLTLRILRSPS</sequence>
<evidence type="ECO:0000313" key="4">
    <source>
        <dbReference type="Proteomes" id="UP000638263"/>
    </source>
</evidence>
<organism evidence="3 4">
    <name type="scientific">Nocardia jinanensis</name>
    <dbReference type="NCBI Taxonomy" id="382504"/>
    <lineage>
        <taxon>Bacteria</taxon>
        <taxon>Bacillati</taxon>
        <taxon>Actinomycetota</taxon>
        <taxon>Actinomycetes</taxon>
        <taxon>Mycobacteriales</taxon>
        <taxon>Nocardiaceae</taxon>
        <taxon>Nocardia</taxon>
    </lineage>
</organism>
<keyword evidence="2" id="KW-1133">Transmembrane helix</keyword>
<dbReference type="AlphaFoldDB" id="A0A917RZE7"/>
<feature type="region of interest" description="Disordered" evidence="1">
    <location>
        <begin position="1"/>
        <end position="23"/>
    </location>
</feature>
<evidence type="ECO:0000256" key="1">
    <source>
        <dbReference type="SAM" id="MobiDB-lite"/>
    </source>
</evidence>
<dbReference type="EMBL" id="BMMH01000045">
    <property type="protein sequence ID" value="GGL46873.1"/>
    <property type="molecule type" value="Genomic_DNA"/>
</dbReference>
<name>A0A917RZE7_9NOCA</name>
<keyword evidence="2" id="KW-0812">Transmembrane</keyword>
<evidence type="ECO:0000313" key="3">
    <source>
        <dbReference type="EMBL" id="GGL46873.1"/>
    </source>
</evidence>
<dbReference type="Proteomes" id="UP000638263">
    <property type="component" value="Unassembled WGS sequence"/>
</dbReference>
<protein>
    <submittedName>
        <fullName evidence="3">Uncharacterized protein</fullName>
    </submittedName>
</protein>
<keyword evidence="4" id="KW-1185">Reference proteome</keyword>
<feature type="transmembrane region" description="Helical" evidence="2">
    <location>
        <begin position="81"/>
        <end position="99"/>
    </location>
</feature>